<evidence type="ECO:0000256" key="2">
    <source>
        <dbReference type="ARBA" id="ARBA00022730"/>
    </source>
</evidence>
<dbReference type="OrthoDB" id="9805969at2"/>
<dbReference type="Proteomes" id="UP000315750">
    <property type="component" value="Chromosome"/>
</dbReference>
<dbReference type="InterPro" id="IPR001063">
    <property type="entry name" value="Ribosomal_uL22"/>
</dbReference>
<organism evidence="11 12">
    <name type="scientific">Aeoliella mucimassa</name>
    <dbReference type="NCBI Taxonomy" id="2527972"/>
    <lineage>
        <taxon>Bacteria</taxon>
        <taxon>Pseudomonadati</taxon>
        <taxon>Planctomycetota</taxon>
        <taxon>Planctomycetia</taxon>
        <taxon>Pirellulales</taxon>
        <taxon>Lacipirellulaceae</taxon>
        <taxon>Aeoliella</taxon>
    </lineage>
</organism>
<proteinExistence type="inferred from homology"/>
<gene>
    <name evidence="7 11" type="primary">rplV</name>
    <name evidence="11" type="ORF">Pan181_44690</name>
</gene>
<comment type="function">
    <text evidence="7">The globular domain of the protein is located near the polypeptide exit tunnel on the outside of the subunit, while an extended beta-hairpin is found that lines the wall of the exit tunnel in the center of the 70S ribosome.</text>
</comment>
<dbReference type="EMBL" id="CP036278">
    <property type="protein sequence ID" value="QDU58236.1"/>
    <property type="molecule type" value="Genomic_DNA"/>
</dbReference>
<dbReference type="GO" id="GO:0006412">
    <property type="term" value="P:translation"/>
    <property type="evidence" value="ECO:0007669"/>
    <property type="project" value="UniProtKB-UniRule"/>
</dbReference>
<evidence type="ECO:0000256" key="4">
    <source>
        <dbReference type="ARBA" id="ARBA00022980"/>
    </source>
</evidence>
<evidence type="ECO:0000313" key="11">
    <source>
        <dbReference type="EMBL" id="QDU58236.1"/>
    </source>
</evidence>
<dbReference type="RefSeq" id="WP_145249888.1">
    <property type="nucleotide sequence ID" value="NZ_CP036278.1"/>
</dbReference>
<keyword evidence="5 7" id="KW-0687">Ribonucleoprotein</keyword>
<dbReference type="NCBIfam" id="TIGR01044">
    <property type="entry name" value="rplV_bact"/>
    <property type="match status" value="1"/>
</dbReference>
<keyword evidence="12" id="KW-1185">Reference proteome</keyword>
<dbReference type="InterPro" id="IPR036394">
    <property type="entry name" value="Ribosomal_uL22_sf"/>
</dbReference>
<dbReference type="Pfam" id="PF00237">
    <property type="entry name" value="Ribosomal_L22"/>
    <property type="match status" value="1"/>
</dbReference>
<keyword evidence="2 7" id="KW-0699">rRNA-binding</keyword>
<dbReference type="GO" id="GO:0003735">
    <property type="term" value="F:structural constituent of ribosome"/>
    <property type="evidence" value="ECO:0007669"/>
    <property type="project" value="InterPro"/>
</dbReference>
<evidence type="ECO:0000256" key="8">
    <source>
        <dbReference type="RuleBase" id="RU004005"/>
    </source>
</evidence>
<reference evidence="11 12" key="1">
    <citation type="submission" date="2019-02" db="EMBL/GenBank/DDBJ databases">
        <title>Deep-cultivation of Planctomycetes and their phenomic and genomic characterization uncovers novel biology.</title>
        <authorList>
            <person name="Wiegand S."/>
            <person name="Jogler M."/>
            <person name="Boedeker C."/>
            <person name="Pinto D."/>
            <person name="Vollmers J."/>
            <person name="Rivas-Marin E."/>
            <person name="Kohn T."/>
            <person name="Peeters S.H."/>
            <person name="Heuer A."/>
            <person name="Rast P."/>
            <person name="Oberbeckmann S."/>
            <person name="Bunk B."/>
            <person name="Jeske O."/>
            <person name="Meyerdierks A."/>
            <person name="Storesund J.E."/>
            <person name="Kallscheuer N."/>
            <person name="Luecker S."/>
            <person name="Lage O.M."/>
            <person name="Pohl T."/>
            <person name="Merkel B.J."/>
            <person name="Hornburger P."/>
            <person name="Mueller R.-W."/>
            <person name="Bruemmer F."/>
            <person name="Labrenz M."/>
            <person name="Spormann A.M."/>
            <person name="Op den Camp H."/>
            <person name="Overmann J."/>
            <person name="Amann R."/>
            <person name="Jetten M.S.M."/>
            <person name="Mascher T."/>
            <person name="Medema M.H."/>
            <person name="Devos D.P."/>
            <person name="Kaster A.-K."/>
            <person name="Ovreas L."/>
            <person name="Rohde M."/>
            <person name="Galperin M.Y."/>
            <person name="Jogler C."/>
        </authorList>
    </citation>
    <scope>NUCLEOTIDE SEQUENCE [LARGE SCALE GENOMIC DNA]</scope>
    <source>
        <strain evidence="11 12">Pan181</strain>
    </source>
</reference>
<evidence type="ECO:0000256" key="5">
    <source>
        <dbReference type="ARBA" id="ARBA00023274"/>
    </source>
</evidence>
<dbReference type="PANTHER" id="PTHR13501:SF8">
    <property type="entry name" value="LARGE RIBOSOMAL SUBUNIT PROTEIN UL22M"/>
    <property type="match status" value="1"/>
</dbReference>
<dbReference type="Gene3D" id="3.90.470.10">
    <property type="entry name" value="Ribosomal protein L22/L17"/>
    <property type="match status" value="1"/>
</dbReference>
<dbReference type="CDD" id="cd00336">
    <property type="entry name" value="Ribosomal_L22"/>
    <property type="match status" value="1"/>
</dbReference>
<dbReference type="HAMAP" id="MF_01331_B">
    <property type="entry name" value="Ribosomal_uL22_B"/>
    <property type="match status" value="1"/>
</dbReference>
<comment type="similarity">
    <text evidence="1 7 8">Belongs to the universal ribosomal protein uL22 family.</text>
</comment>
<evidence type="ECO:0000256" key="10">
    <source>
        <dbReference type="RuleBase" id="RU004008"/>
    </source>
</evidence>
<name>A0A518AU63_9BACT</name>
<dbReference type="PANTHER" id="PTHR13501">
    <property type="entry name" value="CHLOROPLAST 50S RIBOSOMAL PROTEIN L22-RELATED"/>
    <property type="match status" value="1"/>
</dbReference>
<dbReference type="InterPro" id="IPR047867">
    <property type="entry name" value="Ribosomal_uL22_bac/org-type"/>
</dbReference>
<accession>A0A518AU63</accession>
<evidence type="ECO:0000256" key="1">
    <source>
        <dbReference type="ARBA" id="ARBA00009451"/>
    </source>
</evidence>
<protein>
    <recommendedName>
        <fullName evidence="6 7">Large ribosomal subunit protein uL22</fullName>
    </recommendedName>
</protein>
<evidence type="ECO:0000256" key="9">
    <source>
        <dbReference type="RuleBase" id="RU004006"/>
    </source>
</evidence>
<dbReference type="AlphaFoldDB" id="A0A518AU63"/>
<evidence type="ECO:0000256" key="6">
    <source>
        <dbReference type="ARBA" id="ARBA00035207"/>
    </source>
</evidence>
<sequence length="108" mass="12056">MAYKAIHKHARISATKVRPLANMIRGQEVDEALAILKYQPHRGARMLEKVLKSARANAEDRGAPNLGGLRVVEARVDGGPMFKRLRPRARGMAHVIKKRFSHIVVAVE</sequence>
<dbReference type="SUPFAM" id="SSF54843">
    <property type="entry name" value="Ribosomal protein L22"/>
    <property type="match status" value="1"/>
</dbReference>
<dbReference type="GO" id="GO:0019843">
    <property type="term" value="F:rRNA binding"/>
    <property type="evidence" value="ECO:0007669"/>
    <property type="project" value="UniProtKB-UniRule"/>
</dbReference>
<comment type="function">
    <text evidence="7 10">This protein binds specifically to 23S rRNA; its binding is stimulated by other ribosomal proteins, e.g., L4, L17, and L20. It is important during the early stages of 50S assembly. It makes multiple contacts with different domains of the 23S rRNA in the assembled 50S subunit and ribosome.</text>
</comment>
<keyword evidence="4 7" id="KW-0689">Ribosomal protein</keyword>
<evidence type="ECO:0000256" key="3">
    <source>
        <dbReference type="ARBA" id="ARBA00022884"/>
    </source>
</evidence>
<evidence type="ECO:0000256" key="7">
    <source>
        <dbReference type="HAMAP-Rule" id="MF_01331"/>
    </source>
</evidence>
<dbReference type="KEGG" id="amuc:Pan181_44690"/>
<evidence type="ECO:0000313" key="12">
    <source>
        <dbReference type="Proteomes" id="UP000315750"/>
    </source>
</evidence>
<dbReference type="InterPro" id="IPR005727">
    <property type="entry name" value="Ribosomal_uL22_bac/chlpt-type"/>
</dbReference>
<keyword evidence="3 7" id="KW-0694">RNA-binding</keyword>
<comment type="subunit">
    <text evidence="7 9">Part of the 50S ribosomal subunit.</text>
</comment>
<dbReference type="GO" id="GO:0022625">
    <property type="term" value="C:cytosolic large ribosomal subunit"/>
    <property type="evidence" value="ECO:0007669"/>
    <property type="project" value="TreeGrafter"/>
</dbReference>